<reference evidence="1 2" key="1">
    <citation type="journal article" date="2024" name="Plant Biotechnol. J.">
        <title>Genome and CRISPR/Cas9 system of a widespread forest tree (Populus alba) in the world.</title>
        <authorList>
            <person name="Liu Y.J."/>
            <person name="Jiang P.F."/>
            <person name="Han X.M."/>
            <person name="Li X.Y."/>
            <person name="Wang H.M."/>
            <person name="Wang Y.J."/>
            <person name="Wang X.X."/>
            <person name="Zeng Q.Y."/>
        </authorList>
    </citation>
    <scope>NUCLEOTIDE SEQUENCE [LARGE SCALE GENOMIC DNA]</scope>
    <source>
        <strain evidence="2">cv. PAL-ZL1</strain>
    </source>
</reference>
<accession>A0ACC4CUT5</accession>
<proteinExistence type="predicted"/>
<protein>
    <submittedName>
        <fullName evidence="1">Uncharacterized protein</fullName>
    </submittedName>
</protein>
<name>A0ACC4CUT5_POPAL</name>
<comment type="caution">
    <text evidence="1">The sequence shown here is derived from an EMBL/GenBank/DDBJ whole genome shotgun (WGS) entry which is preliminary data.</text>
</comment>
<sequence length="138" mass="15638">MDSQTAKKQLQTGTFSFVDVPNPDVEMLQRKHYMELVQLTCIMASIIGRGHNGKFLRSKSSVTRARAEVIAAPKGSSQRGFSRLLKHGIPHTDLQVHEIVERQSQANSLSKQDICRKPEFHPAFLEEAYERCRNICAE</sequence>
<organism evidence="1 2">
    <name type="scientific">Populus alba</name>
    <name type="common">White poplar</name>
    <dbReference type="NCBI Taxonomy" id="43335"/>
    <lineage>
        <taxon>Eukaryota</taxon>
        <taxon>Viridiplantae</taxon>
        <taxon>Streptophyta</taxon>
        <taxon>Embryophyta</taxon>
        <taxon>Tracheophyta</taxon>
        <taxon>Spermatophyta</taxon>
        <taxon>Magnoliopsida</taxon>
        <taxon>eudicotyledons</taxon>
        <taxon>Gunneridae</taxon>
        <taxon>Pentapetalae</taxon>
        <taxon>rosids</taxon>
        <taxon>fabids</taxon>
        <taxon>Malpighiales</taxon>
        <taxon>Salicaceae</taxon>
        <taxon>Saliceae</taxon>
        <taxon>Populus</taxon>
    </lineage>
</organism>
<evidence type="ECO:0000313" key="1">
    <source>
        <dbReference type="EMBL" id="KAL3609062.1"/>
    </source>
</evidence>
<evidence type="ECO:0000313" key="2">
    <source>
        <dbReference type="Proteomes" id="UP000309997"/>
    </source>
</evidence>
<gene>
    <name evidence="1" type="ORF">D5086_000082</name>
</gene>
<keyword evidence="2" id="KW-1185">Reference proteome</keyword>
<dbReference type="EMBL" id="RCHU02000001">
    <property type="protein sequence ID" value="KAL3609062.1"/>
    <property type="molecule type" value="Genomic_DNA"/>
</dbReference>
<dbReference type="Proteomes" id="UP000309997">
    <property type="component" value="Unassembled WGS sequence"/>
</dbReference>